<evidence type="ECO:0000313" key="1">
    <source>
        <dbReference type="EMBL" id="OCT56905.1"/>
    </source>
</evidence>
<gene>
    <name evidence="1" type="ORF">XELAEV_18004210mg</name>
</gene>
<dbReference type="EMBL" id="KV467242">
    <property type="protein sequence ID" value="OCT56905.1"/>
    <property type="molecule type" value="Genomic_DNA"/>
</dbReference>
<dbReference type="AlphaFoldDB" id="A0A974BRG8"/>
<reference evidence="1" key="1">
    <citation type="submission" date="2016-05" db="EMBL/GenBank/DDBJ databases">
        <title>WGS assembly of Xenopus laevis.</title>
        <authorList>
            <person name="Session A."/>
            <person name="Uno Y."/>
            <person name="Kwon T."/>
            <person name="Chapman J."/>
            <person name="Toyoda A."/>
            <person name="Takahashi S."/>
            <person name="Fukui A."/>
            <person name="Hikosaka A."/>
            <person name="Putnam N."/>
            <person name="Stites J."/>
            <person name="Van Heeringen S."/>
            <person name="Quigley I."/>
            <person name="Heinz S."/>
            <person name="Hellsten U."/>
            <person name="Lyons J."/>
            <person name="Suzuki A."/>
            <person name="Kondo M."/>
            <person name="Ogino H."/>
            <person name="Ochi H."/>
            <person name="Bogdanovic O."/>
            <person name="Lister R."/>
            <person name="Georgiou G."/>
            <person name="Paranjpe S."/>
            <person name="Van Kruijsbergen I."/>
            <person name="Mozaffari S."/>
            <person name="Shu S."/>
            <person name="Schmutz J."/>
            <person name="Jenkins J."/>
            <person name="Grimwood J."/>
            <person name="Carlson J."/>
            <person name="Mitros T."/>
            <person name="Simakov O."/>
            <person name="Heald R."/>
            <person name="Miller K."/>
            <person name="Haudenschild C."/>
            <person name="Kuroki Y."/>
            <person name="Tanaka T."/>
            <person name="Michiue T."/>
            <person name="Watanabe M."/>
            <person name="Kinoshita T."/>
            <person name="Ohta Y."/>
            <person name="Mawaribuchi S."/>
            <person name="Suzuki Y."/>
            <person name="Haramoto Y."/>
            <person name="Yamamoto T."/>
            <person name="Takagi C."/>
            <person name="Kitzman J."/>
            <person name="Shendure J."/>
            <person name="Nakayama T."/>
            <person name="Izutsu Y."/>
            <person name="Robert J."/>
            <person name="Dichmann D."/>
            <person name="Flajnik M."/>
            <person name="Houston D."/>
            <person name="Marcotte E."/>
            <person name="Wallingford J."/>
            <person name="Ito Y."/>
            <person name="Asashima M."/>
            <person name="Ueno N."/>
            <person name="Matsuda Y."/>
            <person name="Jan Veenstra G."/>
            <person name="Fujiyama A."/>
            <person name="Harland R."/>
            <person name="Taira M."/>
            <person name="Rokhsar D.S."/>
        </authorList>
    </citation>
    <scope>NUCLEOTIDE SEQUENCE</scope>
    <source>
        <strain evidence="1">J</strain>
        <tissue evidence="1">Blood</tissue>
    </source>
</reference>
<organism evidence="1">
    <name type="scientific">Xenopus laevis</name>
    <name type="common">African clawed frog</name>
    <dbReference type="NCBI Taxonomy" id="8355"/>
    <lineage>
        <taxon>Eukaryota</taxon>
        <taxon>Metazoa</taxon>
        <taxon>Chordata</taxon>
        <taxon>Craniata</taxon>
        <taxon>Vertebrata</taxon>
        <taxon>Euteleostomi</taxon>
        <taxon>Amphibia</taxon>
        <taxon>Batrachia</taxon>
        <taxon>Anura</taxon>
        <taxon>Pipoidea</taxon>
        <taxon>Pipidae</taxon>
        <taxon>Xenopodinae</taxon>
        <taxon>Xenopus</taxon>
        <taxon>Xenopus</taxon>
    </lineage>
</organism>
<protein>
    <submittedName>
        <fullName evidence="1">Uncharacterized protein</fullName>
    </submittedName>
</protein>
<name>A0A974BRG8_XENLA</name>
<proteinExistence type="predicted"/>
<dbReference type="Proteomes" id="UP000694892">
    <property type="component" value="Unassembled WGS sequence"/>
</dbReference>
<sequence>MPVWLHLHLHSMNSPAPKEVNVCMAPPLSSFYSLNSPTPQEVHACMAPPLPLSLSWNCPCAPNSTDF</sequence>
<accession>A0A974BRG8</accession>